<feature type="binding site" evidence="5 6">
    <location>
        <position position="80"/>
    </location>
    <ligand>
        <name>FMN</name>
        <dbReference type="ChEBI" id="CHEBI:58210"/>
    </ligand>
</feature>
<sequence>MDQFHVWFTQARGEGLAEPNAMALATVEPRGVPRVRIVLLKGYDRAGFRFFTNYRSRKGRALLENPNVSVVFPWHPIRRQVSVSGRAERLSEEENDAYFRTRPHGSQVGAWASEYQSSPVRDRAELEERFGQYERTWTGAAEIPRPEYWGGYRILPSEVEFWQGRADRMHDRFRYRLRSEEGSGQLWDIERLSP</sequence>
<gene>
    <name evidence="5" type="primary">pdxH</name>
    <name evidence="9" type="ORF">F4561_004884</name>
</gene>
<comment type="pathway">
    <text evidence="5">Cofactor metabolism; pyridoxal 5'-phosphate salvage; pyridoxal 5'-phosphate from pyridoxine 5'-phosphate: step 1/1.</text>
</comment>
<evidence type="ECO:0000256" key="5">
    <source>
        <dbReference type="HAMAP-Rule" id="MF_01629"/>
    </source>
</evidence>
<dbReference type="InterPro" id="IPR012349">
    <property type="entry name" value="Split_barrel_FMN-bd"/>
</dbReference>
<dbReference type="SUPFAM" id="SSF50475">
    <property type="entry name" value="FMN-binding split barrel"/>
    <property type="match status" value="1"/>
</dbReference>
<proteinExistence type="inferred from homology"/>
<feature type="binding site" evidence="5">
    <location>
        <position position="102"/>
    </location>
    <ligand>
        <name>substrate</name>
    </ligand>
</feature>
<evidence type="ECO:0000259" key="7">
    <source>
        <dbReference type="Pfam" id="PF01243"/>
    </source>
</evidence>
<feature type="domain" description="Pyridoxamine 5'-phosphate oxidase N-terminal" evidence="7">
    <location>
        <begin position="13"/>
        <end position="128"/>
    </location>
</feature>
<evidence type="ECO:0000256" key="3">
    <source>
        <dbReference type="ARBA" id="ARBA00022643"/>
    </source>
</evidence>
<feature type="domain" description="Pyridoxine 5'-phosphate oxidase dimerisation C-terminal" evidence="8">
    <location>
        <begin position="149"/>
        <end position="194"/>
    </location>
</feature>
<keyword evidence="4 5" id="KW-0560">Oxidoreductase</keyword>
<dbReference type="PANTHER" id="PTHR10851">
    <property type="entry name" value="PYRIDOXINE-5-PHOSPHATE OXIDASE"/>
    <property type="match status" value="1"/>
</dbReference>
<accession>A0A7W7W5P5</accession>
<dbReference type="InterPro" id="IPR019740">
    <property type="entry name" value="Pyridox_Oxase_CS"/>
</dbReference>
<dbReference type="GO" id="GO:0008615">
    <property type="term" value="P:pyridoxine biosynthetic process"/>
    <property type="evidence" value="ECO:0007669"/>
    <property type="project" value="UniProtKB-UniRule"/>
</dbReference>
<protein>
    <recommendedName>
        <fullName evidence="5">Pyridoxine/pyridoxamine 5'-phosphate oxidase</fullName>
        <ecNumber evidence="5">1.4.3.5</ecNumber>
    </recommendedName>
    <alternativeName>
        <fullName evidence="5">PNP/PMP oxidase</fullName>
        <shortName evidence="5">PNPOx</shortName>
    </alternativeName>
    <alternativeName>
        <fullName evidence="5">Pyridoxal 5'-phosphate synthase</fullName>
    </alternativeName>
</protein>
<feature type="binding site" evidence="5">
    <location>
        <position position="41"/>
    </location>
    <ligand>
        <name>substrate</name>
    </ligand>
</feature>
<evidence type="ECO:0000313" key="10">
    <source>
        <dbReference type="Proteomes" id="UP000523007"/>
    </source>
</evidence>
<name>A0A7W7W5P5_9ACTN</name>
<dbReference type="EC" id="1.4.3.5" evidence="5"/>
<comment type="similarity">
    <text evidence="1 5">Belongs to the pyridoxamine 5'-phosphate oxidase family.</text>
</comment>
<dbReference type="NCBIfam" id="TIGR00558">
    <property type="entry name" value="pdxH"/>
    <property type="match status" value="1"/>
</dbReference>
<dbReference type="UniPathway" id="UPA01068">
    <property type="reaction ID" value="UER00304"/>
</dbReference>
<feature type="binding site" evidence="5 6">
    <location>
        <begin position="51"/>
        <end position="52"/>
    </location>
    <ligand>
        <name>FMN</name>
        <dbReference type="ChEBI" id="CHEBI:58210"/>
    </ligand>
</feature>
<evidence type="ECO:0000313" key="9">
    <source>
        <dbReference type="EMBL" id="MBB4934064.1"/>
    </source>
</evidence>
<dbReference type="PIRSF" id="PIRSF000190">
    <property type="entry name" value="Pyd_amn-ph_oxd"/>
    <property type="match status" value="1"/>
</dbReference>
<comment type="subunit">
    <text evidence="5">Homodimer.</text>
</comment>
<keyword evidence="2 5" id="KW-0285">Flavoprotein</keyword>
<comment type="function">
    <text evidence="5">Catalyzes the oxidation of either pyridoxine 5'-phosphate (PNP) or pyridoxamine 5'-phosphate (PMP) into pyridoxal 5'-phosphate (PLP).</text>
</comment>
<organism evidence="9 10">
    <name type="scientific">Lipingzhangella halophila</name>
    <dbReference type="NCBI Taxonomy" id="1783352"/>
    <lineage>
        <taxon>Bacteria</taxon>
        <taxon>Bacillati</taxon>
        <taxon>Actinomycetota</taxon>
        <taxon>Actinomycetes</taxon>
        <taxon>Streptosporangiales</taxon>
        <taxon>Nocardiopsidaceae</taxon>
        <taxon>Lipingzhangella</taxon>
    </lineage>
</organism>
<dbReference type="NCBIfam" id="NF004231">
    <property type="entry name" value="PRK05679.1"/>
    <property type="match status" value="1"/>
</dbReference>
<comment type="caution">
    <text evidence="9">The sequence shown here is derived from an EMBL/GenBank/DDBJ whole genome shotgun (WGS) entry which is preliminary data.</text>
</comment>
<dbReference type="InterPro" id="IPR000659">
    <property type="entry name" value="Pyridox_Oxase"/>
</dbReference>
<feature type="binding site" evidence="5 6">
    <location>
        <position position="58"/>
    </location>
    <ligand>
        <name>FMN</name>
        <dbReference type="ChEBI" id="CHEBI:58210"/>
    </ligand>
</feature>
<feature type="binding site" evidence="5">
    <location>
        <begin position="168"/>
        <end position="170"/>
    </location>
    <ligand>
        <name>substrate</name>
    </ligand>
</feature>
<dbReference type="Proteomes" id="UP000523007">
    <property type="component" value="Unassembled WGS sequence"/>
</dbReference>
<reference evidence="9 10" key="1">
    <citation type="submission" date="2020-08" db="EMBL/GenBank/DDBJ databases">
        <title>Sequencing the genomes of 1000 actinobacteria strains.</title>
        <authorList>
            <person name="Klenk H.-P."/>
        </authorList>
    </citation>
    <scope>NUCLEOTIDE SEQUENCE [LARGE SCALE GENOMIC DNA]</scope>
    <source>
        <strain evidence="9 10">DSM 102030</strain>
    </source>
</reference>
<evidence type="ECO:0000256" key="4">
    <source>
        <dbReference type="ARBA" id="ARBA00023002"/>
    </source>
</evidence>
<dbReference type="PROSITE" id="PS01064">
    <property type="entry name" value="PYRIDOX_OXIDASE"/>
    <property type="match status" value="1"/>
</dbReference>
<comment type="catalytic activity">
    <reaction evidence="5">
        <text>pyridoxine 5'-phosphate + O2 = pyridoxal 5'-phosphate + H2O2</text>
        <dbReference type="Rhea" id="RHEA:15149"/>
        <dbReference type="ChEBI" id="CHEBI:15379"/>
        <dbReference type="ChEBI" id="CHEBI:16240"/>
        <dbReference type="ChEBI" id="CHEBI:58589"/>
        <dbReference type="ChEBI" id="CHEBI:597326"/>
        <dbReference type="EC" id="1.4.3.5"/>
    </reaction>
</comment>
<feature type="binding site" evidence="5 6">
    <location>
        <begin position="36"/>
        <end position="41"/>
    </location>
    <ligand>
        <name>FMN</name>
        <dbReference type="ChEBI" id="CHEBI:58210"/>
    </ligand>
</feature>
<comment type="cofactor">
    <cofactor evidence="5 6">
        <name>FMN</name>
        <dbReference type="ChEBI" id="CHEBI:58210"/>
    </cofactor>
    <text evidence="5 6">Binds 1 FMN per subunit.</text>
</comment>
<keyword evidence="10" id="KW-1185">Reference proteome</keyword>
<comment type="catalytic activity">
    <reaction evidence="5">
        <text>pyridoxamine 5'-phosphate + O2 + H2O = pyridoxal 5'-phosphate + H2O2 + NH4(+)</text>
        <dbReference type="Rhea" id="RHEA:15817"/>
        <dbReference type="ChEBI" id="CHEBI:15377"/>
        <dbReference type="ChEBI" id="CHEBI:15379"/>
        <dbReference type="ChEBI" id="CHEBI:16240"/>
        <dbReference type="ChEBI" id="CHEBI:28938"/>
        <dbReference type="ChEBI" id="CHEBI:58451"/>
        <dbReference type="ChEBI" id="CHEBI:597326"/>
        <dbReference type="EC" id="1.4.3.5"/>
    </reaction>
</comment>
<feature type="binding site" evidence="5">
    <location>
        <position position="98"/>
    </location>
    <ligand>
        <name>substrate</name>
    </ligand>
</feature>
<dbReference type="GO" id="GO:0004733">
    <property type="term" value="F:pyridoxamine phosphate oxidase activity"/>
    <property type="evidence" value="ECO:0007669"/>
    <property type="project" value="UniProtKB-UniRule"/>
</dbReference>
<dbReference type="PANTHER" id="PTHR10851:SF0">
    <property type="entry name" value="PYRIDOXINE-5'-PHOSPHATE OXIDASE"/>
    <property type="match status" value="1"/>
</dbReference>
<dbReference type="AlphaFoldDB" id="A0A7W7W5P5"/>
<keyword evidence="5" id="KW-0664">Pyridoxine biosynthesis</keyword>
<feature type="binding site" evidence="5 6">
    <location>
        <position position="162"/>
    </location>
    <ligand>
        <name>FMN</name>
        <dbReference type="ChEBI" id="CHEBI:58210"/>
    </ligand>
</feature>
<dbReference type="GO" id="GO:0010181">
    <property type="term" value="F:FMN binding"/>
    <property type="evidence" value="ECO:0007669"/>
    <property type="project" value="UniProtKB-UniRule"/>
</dbReference>
<feature type="binding site" evidence="5">
    <location>
        <position position="106"/>
    </location>
    <ligand>
        <name>substrate</name>
    </ligand>
</feature>
<evidence type="ECO:0000256" key="6">
    <source>
        <dbReference type="PIRSR" id="PIRSR000190-2"/>
    </source>
</evidence>
<evidence type="ECO:0000256" key="2">
    <source>
        <dbReference type="ARBA" id="ARBA00022630"/>
    </source>
</evidence>
<dbReference type="InterPro" id="IPR019576">
    <property type="entry name" value="Pyridoxamine_oxidase_dimer_C"/>
</dbReference>
<dbReference type="Pfam" id="PF01243">
    <property type="entry name" value="PNPOx_N"/>
    <property type="match status" value="1"/>
</dbReference>
<evidence type="ECO:0000259" key="8">
    <source>
        <dbReference type="Pfam" id="PF10590"/>
    </source>
</evidence>
<feature type="binding site" evidence="5 6">
    <location>
        <begin position="116"/>
        <end position="117"/>
    </location>
    <ligand>
        <name>FMN</name>
        <dbReference type="ChEBI" id="CHEBI:58210"/>
    </ligand>
</feature>
<dbReference type="Pfam" id="PF10590">
    <property type="entry name" value="PNP_phzG_C"/>
    <property type="match status" value="1"/>
</dbReference>
<evidence type="ECO:0000256" key="1">
    <source>
        <dbReference type="ARBA" id="ARBA00007301"/>
    </source>
</evidence>
<dbReference type="EMBL" id="JACHJT010000001">
    <property type="protein sequence ID" value="MBB4934064.1"/>
    <property type="molecule type" value="Genomic_DNA"/>
</dbReference>
<feature type="binding site" evidence="5 6">
    <location>
        <position position="172"/>
    </location>
    <ligand>
        <name>FMN</name>
        <dbReference type="ChEBI" id="CHEBI:58210"/>
    </ligand>
</feature>
<keyword evidence="3 5" id="KW-0288">FMN</keyword>
<feature type="binding site" evidence="5 6">
    <location>
        <position position="57"/>
    </location>
    <ligand>
        <name>FMN</name>
        <dbReference type="ChEBI" id="CHEBI:58210"/>
    </ligand>
</feature>
<comment type="pathway">
    <text evidence="5">Cofactor metabolism; pyridoxal 5'-phosphate salvage; pyridoxal 5'-phosphate from pyridoxamine 5'-phosphate: step 1/1.</text>
</comment>
<dbReference type="Gene3D" id="2.30.110.10">
    <property type="entry name" value="Electron Transport, Fmn-binding Protein, Chain A"/>
    <property type="match status" value="1"/>
</dbReference>
<dbReference type="InterPro" id="IPR011576">
    <property type="entry name" value="Pyridox_Oxase_N"/>
</dbReference>
<dbReference type="HAMAP" id="MF_01629">
    <property type="entry name" value="PdxH"/>
    <property type="match status" value="1"/>
</dbReference>